<feature type="modified residue" description="4-aspartylphosphate" evidence="2">
    <location>
        <position position="54"/>
    </location>
</feature>
<dbReference type="SMART" id="SM00448">
    <property type="entry name" value="REC"/>
    <property type="match status" value="1"/>
</dbReference>
<dbReference type="Proteomes" id="UP000244248">
    <property type="component" value="Unassembled WGS sequence"/>
</dbReference>
<dbReference type="PANTHER" id="PTHR44591">
    <property type="entry name" value="STRESS RESPONSE REGULATOR PROTEIN 1"/>
    <property type="match status" value="1"/>
</dbReference>
<dbReference type="InterPro" id="IPR011006">
    <property type="entry name" value="CheY-like_superfamily"/>
</dbReference>
<protein>
    <recommendedName>
        <fullName evidence="5">Response regulatory domain-containing protein</fullName>
    </recommendedName>
</protein>
<dbReference type="GO" id="GO:0000160">
    <property type="term" value="P:phosphorelay signal transduction system"/>
    <property type="evidence" value="ECO:0007669"/>
    <property type="project" value="InterPro"/>
</dbReference>
<dbReference type="PANTHER" id="PTHR44591:SF3">
    <property type="entry name" value="RESPONSE REGULATORY DOMAIN-CONTAINING PROTEIN"/>
    <property type="match status" value="1"/>
</dbReference>
<gene>
    <name evidence="6" type="ORF">CJD38_14755</name>
</gene>
<feature type="domain" description="Response regulatory" evidence="5">
    <location>
        <begin position="5"/>
        <end position="121"/>
    </location>
</feature>
<evidence type="ECO:0000256" key="4">
    <source>
        <dbReference type="SAM" id="MobiDB-lite"/>
    </source>
</evidence>
<evidence type="ECO:0000256" key="2">
    <source>
        <dbReference type="PROSITE-ProRule" id="PRU00169"/>
    </source>
</evidence>
<reference evidence="6 7" key="1">
    <citation type="submission" date="2018-04" db="EMBL/GenBank/DDBJ databases">
        <title>Novel species isolated from glacier.</title>
        <authorList>
            <person name="Liu Q."/>
            <person name="Xin Y.-H."/>
        </authorList>
    </citation>
    <scope>NUCLEOTIDE SEQUENCE [LARGE SCALE GENOMIC DNA]</scope>
    <source>
        <strain evidence="6 7">GT1R17</strain>
    </source>
</reference>
<dbReference type="EMBL" id="QANS01000005">
    <property type="protein sequence ID" value="PTU30744.1"/>
    <property type="molecule type" value="Genomic_DNA"/>
</dbReference>
<dbReference type="Pfam" id="PF00072">
    <property type="entry name" value="Response_reg"/>
    <property type="match status" value="1"/>
</dbReference>
<organism evidence="6 7">
    <name type="scientific">Stenotrophobium rhamnosiphilum</name>
    <dbReference type="NCBI Taxonomy" id="2029166"/>
    <lineage>
        <taxon>Bacteria</taxon>
        <taxon>Pseudomonadati</taxon>
        <taxon>Pseudomonadota</taxon>
        <taxon>Gammaproteobacteria</taxon>
        <taxon>Nevskiales</taxon>
        <taxon>Nevskiaceae</taxon>
        <taxon>Stenotrophobium</taxon>
    </lineage>
</organism>
<dbReference type="PROSITE" id="PS50110">
    <property type="entry name" value="RESPONSE_REGULATORY"/>
    <property type="match status" value="1"/>
</dbReference>
<feature type="region of interest" description="Disordered" evidence="4">
    <location>
        <begin position="313"/>
        <end position="338"/>
    </location>
</feature>
<keyword evidence="1 2" id="KW-0597">Phosphoprotein</keyword>
<dbReference type="CDD" id="cd00156">
    <property type="entry name" value="REC"/>
    <property type="match status" value="1"/>
</dbReference>
<proteinExistence type="predicted"/>
<keyword evidence="3" id="KW-0175">Coiled coil</keyword>
<evidence type="ECO:0000256" key="1">
    <source>
        <dbReference type="ARBA" id="ARBA00022553"/>
    </source>
</evidence>
<evidence type="ECO:0000259" key="5">
    <source>
        <dbReference type="PROSITE" id="PS50110"/>
    </source>
</evidence>
<comment type="caution">
    <text evidence="6">The sequence shown here is derived from an EMBL/GenBank/DDBJ whole genome shotgun (WGS) entry which is preliminary data.</text>
</comment>
<evidence type="ECO:0000313" key="7">
    <source>
        <dbReference type="Proteomes" id="UP000244248"/>
    </source>
</evidence>
<keyword evidence="7" id="KW-1185">Reference proteome</keyword>
<evidence type="ECO:0000256" key="3">
    <source>
        <dbReference type="SAM" id="Coils"/>
    </source>
</evidence>
<dbReference type="OrthoDB" id="9800897at2"/>
<evidence type="ECO:0000313" key="6">
    <source>
        <dbReference type="EMBL" id="PTU30744.1"/>
    </source>
</evidence>
<feature type="compositionally biased region" description="Polar residues" evidence="4">
    <location>
        <begin position="313"/>
        <end position="331"/>
    </location>
</feature>
<dbReference type="AlphaFoldDB" id="A0A2T5MDV1"/>
<dbReference type="SUPFAM" id="SSF52172">
    <property type="entry name" value="CheY-like"/>
    <property type="match status" value="1"/>
</dbReference>
<dbReference type="Gene3D" id="3.40.50.2300">
    <property type="match status" value="1"/>
</dbReference>
<dbReference type="InterPro" id="IPR050595">
    <property type="entry name" value="Bact_response_regulator"/>
</dbReference>
<sequence length="338" mass="36211">MAFKTALVVDDSKSARFSLRRFLENQYYKVETAESAEECYTVLRGLRPDVIFLDHVMPGADGFEVLRQIKSDAATSEIKVVICSSHDSPEFMDQAIAGGAVGVLVKPPSAEQLANILNNLNNAVAAPSVPPPIPTVIPTPASVAVAPPSKVANIREPDVAIEQRVMNTVRSTLSTPPPLPQSMPPPLPNNALNEVAQSLSVQIAQLQSQAVQLQSRIDEEQVSVKNQEDLQQLSQELAVQSDRISALEKLVDDHFNELHSALEAGLRAHAERADQIAAAAGERAREEAERTMMNAAARISDQLASSILSALRNVSTSSSAPHSPAGSNPPGTTDRLKA</sequence>
<feature type="coiled-coil region" evidence="3">
    <location>
        <begin position="189"/>
        <end position="250"/>
    </location>
</feature>
<dbReference type="InterPro" id="IPR001789">
    <property type="entry name" value="Sig_transdc_resp-reg_receiver"/>
</dbReference>
<name>A0A2T5MDV1_9GAMM</name>
<accession>A0A2T5MDV1</accession>
<dbReference type="RefSeq" id="WP_107941117.1">
    <property type="nucleotide sequence ID" value="NZ_QANS01000005.1"/>
</dbReference>